<reference evidence="2 3" key="1">
    <citation type="submission" date="2018-03" db="EMBL/GenBank/DDBJ databases">
        <title>The draft genome of Mesorhizobium soli JCM 19897.</title>
        <authorList>
            <person name="Li L."/>
            <person name="Liu L."/>
            <person name="Liang L."/>
            <person name="Wang T."/>
            <person name="Zhang X."/>
        </authorList>
    </citation>
    <scope>NUCLEOTIDE SEQUENCE [LARGE SCALE GENOMIC DNA]</scope>
    <source>
        <strain evidence="2 3">JCM 19897</strain>
    </source>
</reference>
<dbReference type="Proteomes" id="UP000240653">
    <property type="component" value="Unassembled WGS sequence"/>
</dbReference>
<feature type="chain" id="PRO_5015107352" evidence="1">
    <location>
        <begin position="26"/>
        <end position="434"/>
    </location>
</feature>
<comment type="caution">
    <text evidence="2">The sequence shown here is derived from an EMBL/GenBank/DDBJ whole genome shotgun (WGS) entry which is preliminary data.</text>
</comment>
<sequence length="434" mass="45657">MNAALLRTVFGAGCLSLAIVGSASAGGFARGTADTDILFEDGNFAMRAGVTYVSPRRKYSSFDAAPGLVGTSYTDDYVIPSAAVKINLTNDFRCAGTLVDNNGGSASYAVPKPSGKLAEDFDTNEKALTCGMRFQAGPGYMWVLGGGFVEDFNYSRVNEYAIGPITLPHANLQLQGQQYGYRLGLAYEIPEIALRGQVLYRSGTSYGAGGRLTIPTAAVDGAEAKYYEALYLKAVAENNGANQALYGGLAMQKKQDAIAAAAAGTMTDFDATGTGNLPQTVEVKLQSGIAPGWLAFGSVKWADWSVQKELLVETANPLIGSADIYNWKDGWTVTGGIGHAFNENVSGALSLTWDRGVATGWDLSSDTYTLAAGGVLKDKFGGELRAGVGVSYLTSARETQYLNADVPGNPHSGFNSAVDAGWAFAVNLGYKVAW</sequence>
<gene>
    <name evidence="2" type="ORF">C7I85_19650</name>
</gene>
<dbReference type="SUPFAM" id="SSF56935">
    <property type="entry name" value="Porins"/>
    <property type="match status" value="1"/>
</dbReference>
<dbReference type="EMBL" id="PXYL01000010">
    <property type="protein sequence ID" value="PSJ58599.1"/>
    <property type="molecule type" value="Genomic_DNA"/>
</dbReference>
<evidence type="ECO:0000313" key="3">
    <source>
        <dbReference type="Proteomes" id="UP000240653"/>
    </source>
</evidence>
<dbReference type="OrthoDB" id="6679728at2"/>
<dbReference type="RefSeq" id="WP_106725699.1">
    <property type="nucleotide sequence ID" value="NZ_PXYL01000010.1"/>
</dbReference>
<keyword evidence="1" id="KW-0732">Signal</keyword>
<accession>A0A2P7S7Y7</accession>
<evidence type="ECO:0000313" key="2">
    <source>
        <dbReference type="EMBL" id="PSJ58599.1"/>
    </source>
</evidence>
<protein>
    <submittedName>
        <fullName evidence="2">Aromatic hydrocarbon degradation protein</fullName>
    </submittedName>
</protein>
<name>A0A2P7S7Y7_9HYPH</name>
<dbReference type="AlphaFoldDB" id="A0A2P7S7Y7"/>
<evidence type="ECO:0000256" key="1">
    <source>
        <dbReference type="SAM" id="SignalP"/>
    </source>
</evidence>
<proteinExistence type="predicted"/>
<feature type="signal peptide" evidence="1">
    <location>
        <begin position="1"/>
        <end position="25"/>
    </location>
</feature>
<organism evidence="2 3">
    <name type="scientific">Pseudaminobacter soli</name>
    <name type="common">ex Li et al. 2025</name>
    <dbReference type="NCBI Taxonomy" id="1295366"/>
    <lineage>
        <taxon>Bacteria</taxon>
        <taxon>Pseudomonadati</taxon>
        <taxon>Pseudomonadota</taxon>
        <taxon>Alphaproteobacteria</taxon>
        <taxon>Hyphomicrobiales</taxon>
        <taxon>Phyllobacteriaceae</taxon>
        <taxon>Pseudaminobacter</taxon>
    </lineage>
</organism>
<dbReference type="Gene3D" id="2.40.160.60">
    <property type="entry name" value="Outer membrane protein transport protein (OMPP1/FadL/TodX)"/>
    <property type="match status" value="1"/>
</dbReference>
<keyword evidence="3" id="KW-1185">Reference proteome</keyword>